<organism evidence="1 2">
    <name type="scientific">Prymnesium parvum</name>
    <name type="common">Toxic golden alga</name>
    <dbReference type="NCBI Taxonomy" id="97485"/>
    <lineage>
        <taxon>Eukaryota</taxon>
        <taxon>Haptista</taxon>
        <taxon>Haptophyta</taxon>
        <taxon>Prymnesiophyceae</taxon>
        <taxon>Prymnesiales</taxon>
        <taxon>Prymnesiaceae</taxon>
        <taxon>Prymnesium</taxon>
    </lineage>
</organism>
<dbReference type="EMBL" id="JBGBPQ010000001">
    <property type="protein sequence ID" value="KAL1529975.1"/>
    <property type="molecule type" value="Genomic_DNA"/>
</dbReference>
<evidence type="ECO:0000313" key="2">
    <source>
        <dbReference type="Proteomes" id="UP001515480"/>
    </source>
</evidence>
<name>A0AB34KBZ3_PRYPA</name>
<accession>A0AB34KBZ3</accession>
<dbReference type="AlphaFoldDB" id="A0AB34KBZ3"/>
<protein>
    <submittedName>
        <fullName evidence="1">Uncharacterized protein</fullName>
    </submittedName>
</protein>
<keyword evidence="2" id="KW-1185">Reference proteome</keyword>
<proteinExistence type="predicted"/>
<gene>
    <name evidence="1" type="ORF">AB1Y20_000902</name>
</gene>
<evidence type="ECO:0000313" key="1">
    <source>
        <dbReference type="EMBL" id="KAL1529975.1"/>
    </source>
</evidence>
<sequence>MGSSAPLDALSRLQRAVSALSARVDALEHPEQDLLSATTSAFRPVEPTPCPLSPCLRSSALERISRNCSAAVWSGRWALDPRWQAHQLRSSAGWALQRFVPAAPECEPADPFVLASSHGAHVSVAAAQFTTSRLRGLRDSLWLMVGTSIDHGIVYEVCVRYGREGVRVAEAAPTRIHPRPGLHFNWCTLPPPLNLTMVEVSAQGLTTLAHQRDPQRHRSHLSEIQALLNTIGWHEGPTFLTLAGIEWDLKQWAAQQAVPIIESDWAVVRGSLSMQVKEAHNYWPHLKAVTLRTQFRTSYRFSARWVDQDVVHYARYSDLMRQLSRGRTGRLLRRRHSSQCGMLAVLDMARMMNCSSADYRDGCSRNSGWTRDGLHPHPWVYHQYFAISANVLADLGEMCSAT</sequence>
<dbReference type="Proteomes" id="UP001515480">
    <property type="component" value="Unassembled WGS sequence"/>
</dbReference>
<comment type="caution">
    <text evidence="1">The sequence shown here is derived from an EMBL/GenBank/DDBJ whole genome shotgun (WGS) entry which is preliminary data.</text>
</comment>
<reference evidence="1 2" key="1">
    <citation type="journal article" date="2024" name="Science">
        <title>Giant polyketide synthase enzymes in the biosynthesis of giant marine polyether toxins.</title>
        <authorList>
            <person name="Fallon T.R."/>
            <person name="Shende V.V."/>
            <person name="Wierzbicki I.H."/>
            <person name="Pendleton A.L."/>
            <person name="Watervoot N.F."/>
            <person name="Auber R.P."/>
            <person name="Gonzalez D.J."/>
            <person name="Wisecaver J.H."/>
            <person name="Moore B.S."/>
        </authorList>
    </citation>
    <scope>NUCLEOTIDE SEQUENCE [LARGE SCALE GENOMIC DNA]</scope>
    <source>
        <strain evidence="1 2">12B1</strain>
    </source>
</reference>